<gene>
    <name evidence="3" type="ORF">FM105_02950</name>
</gene>
<dbReference type="CDD" id="cd02440">
    <property type="entry name" value="AdoMet_MTases"/>
    <property type="match status" value="1"/>
</dbReference>
<feature type="region of interest" description="Disordered" evidence="2">
    <location>
        <begin position="170"/>
        <end position="201"/>
    </location>
</feature>
<sequence>MSTDAKHNHDHAPHADTPQDPSAFWESHYGDEQVWSGNVNEVLADVAAHLMPGSVLDLGCGEGADVLWLAQKGWRAVGVDISQAAIIRARAAAEAADLGEDRDRAEFVRADLTTLSDRDRHSSLKGPFDLVTASFFQSPVALDRERILRAAANLVATGGHLLLTSHAAPPTWASDQSAQQAGDHADHHTGGPAEFPSPEDELSTLALDPHEWETLTAGIRTREVEAPDGAHAHLDDSVVLVRRRGIPAADVR</sequence>
<dbReference type="GO" id="GO:0016740">
    <property type="term" value="F:transferase activity"/>
    <property type="evidence" value="ECO:0007669"/>
    <property type="project" value="UniProtKB-KW"/>
</dbReference>
<dbReference type="Pfam" id="PF13489">
    <property type="entry name" value="Methyltransf_23"/>
    <property type="match status" value="1"/>
</dbReference>
<dbReference type="Gene3D" id="3.40.50.150">
    <property type="entry name" value="Vaccinia Virus protein VP39"/>
    <property type="match status" value="1"/>
</dbReference>
<feature type="compositionally biased region" description="Basic and acidic residues" evidence="2">
    <location>
        <begin position="1"/>
        <end position="14"/>
    </location>
</feature>
<dbReference type="EC" id="1.8.1.9" evidence="3"/>
<name>A0A1X6X1A2_9MICO</name>
<proteinExistence type="predicted"/>
<dbReference type="GO" id="GO:0004791">
    <property type="term" value="F:thioredoxin-disulfide reductase (NADPH) activity"/>
    <property type="evidence" value="ECO:0007669"/>
    <property type="project" value="UniProtKB-EC"/>
</dbReference>
<dbReference type="EMBL" id="FWFF01000003">
    <property type="protein sequence ID" value="SLM92110.1"/>
    <property type="molecule type" value="Genomic_DNA"/>
</dbReference>
<dbReference type="InterPro" id="IPR029063">
    <property type="entry name" value="SAM-dependent_MTases_sf"/>
</dbReference>
<keyword evidence="1" id="KW-0808">Transferase</keyword>
<dbReference type="PANTHER" id="PTHR43861">
    <property type="entry name" value="TRANS-ACONITATE 2-METHYLTRANSFERASE-RELATED"/>
    <property type="match status" value="1"/>
</dbReference>
<dbReference type="RefSeq" id="WP_087004504.1">
    <property type="nucleotide sequence ID" value="NZ_FWFF01000003.1"/>
</dbReference>
<evidence type="ECO:0000313" key="4">
    <source>
        <dbReference type="Proteomes" id="UP000196581"/>
    </source>
</evidence>
<feature type="region of interest" description="Disordered" evidence="2">
    <location>
        <begin position="1"/>
        <end position="25"/>
    </location>
</feature>
<dbReference type="AlphaFoldDB" id="A0A1X6X1A2"/>
<reference evidence="4" key="1">
    <citation type="submission" date="2017-02" db="EMBL/GenBank/DDBJ databases">
        <authorList>
            <person name="Dridi B."/>
        </authorList>
    </citation>
    <scope>NUCLEOTIDE SEQUENCE [LARGE SCALE GENOMIC DNA]</scope>
    <source>
        <strain evidence="4">B Co 03.10</strain>
    </source>
</reference>
<evidence type="ECO:0000256" key="1">
    <source>
        <dbReference type="ARBA" id="ARBA00022679"/>
    </source>
</evidence>
<keyword evidence="3" id="KW-0560">Oxidoreductase</keyword>
<keyword evidence="4" id="KW-1185">Reference proteome</keyword>
<dbReference type="PANTHER" id="PTHR43861:SF3">
    <property type="entry name" value="PUTATIVE (AFU_ORTHOLOGUE AFUA_2G14390)-RELATED"/>
    <property type="match status" value="1"/>
</dbReference>
<accession>A0A1X6X1A2</accession>
<dbReference type="Proteomes" id="UP000196581">
    <property type="component" value="Unassembled WGS sequence"/>
</dbReference>
<evidence type="ECO:0000313" key="3">
    <source>
        <dbReference type="EMBL" id="SLM92110.1"/>
    </source>
</evidence>
<evidence type="ECO:0000256" key="2">
    <source>
        <dbReference type="SAM" id="MobiDB-lite"/>
    </source>
</evidence>
<dbReference type="SUPFAM" id="SSF53335">
    <property type="entry name" value="S-adenosyl-L-methionine-dependent methyltransferases"/>
    <property type="match status" value="1"/>
</dbReference>
<organism evidence="3 4">
    <name type="scientific">Brevibacterium yomogidense</name>
    <dbReference type="NCBI Taxonomy" id="946573"/>
    <lineage>
        <taxon>Bacteria</taxon>
        <taxon>Bacillati</taxon>
        <taxon>Actinomycetota</taxon>
        <taxon>Actinomycetes</taxon>
        <taxon>Micrococcales</taxon>
        <taxon>Brevibacteriaceae</taxon>
        <taxon>Brevibacterium</taxon>
    </lineage>
</organism>
<protein>
    <submittedName>
        <fullName evidence="3">Thioredoxin reductase</fullName>
        <ecNumber evidence="3">1.8.1.9</ecNumber>
    </submittedName>
</protein>